<protein>
    <submittedName>
        <fullName evidence="1">Uncharacterized protein</fullName>
    </submittedName>
</protein>
<sequence>NDHAVERSYQYNWMIMMSKMSILYM</sequence>
<accession>A0A820RLB3</accession>
<proteinExistence type="predicted"/>
<gene>
    <name evidence="1" type="ORF">OKA104_LOCUS53585</name>
</gene>
<name>A0A820RLB3_9BILA</name>
<dbReference type="EMBL" id="CAJOAY010033684">
    <property type="protein sequence ID" value="CAF4440268.1"/>
    <property type="molecule type" value="Genomic_DNA"/>
</dbReference>
<feature type="non-terminal residue" evidence="1">
    <location>
        <position position="1"/>
    </location>
</feature>
<dbReference type="AlphaFoldDB" id="A0A820RLB3"/>
<reference evidence="1" key="1">
    <citation type="submission" date="2021-02" db="EMBL/GenBank/DDBJ databases">
        <authorList>
            <person name="Nowell W R."/>
        </authorList>
    </citation>
    <scope>NUCLEOTIDE SEQUENCE</scope>
</reference>
<organism evidence="1 2">
    <name type="scientific">Adineta steineri</name>
    <dbReference type="NCBI Taxonomy" id="433720"/>
    <lineage>
        <taxon>Eukaryota</taxon>
        <taxon>Metazoa</taxon>
        <taxon>Spiralia</taxon>
        <taxon>Gnathifera</taxon>
        <taxon>Rotifera</taxon>
        <taxon>Eurotatoria</taxon>
        <taxon>Bdelloidea</taxon>
        <taxon>Adinetida</taxon>
        <taxon>Adinetidae</taxon>
        <taxon>Adineta</taxon>
    </lineage>
</organism>
<evidence type="ECO:0000313" key="1">
    <source>
        <dbReference type="EMBL" id="CAF4440268.1"/>
    </source>
</evidence>
<evidence type="ECO:0000313" key="2">
    <source>
        <dbReference type="Proteomes" id="UP000663881"/>
    </source>
</evidence>
<comment type="caution">
    <text evidence="1">The sequence shown here is derived from an EMBL/GenBank/DDBJ whole genome shotgun (WGS) entry which is preliminary data.</text>
</comment>
<dbReference type="Proteomes" id="UP000663881">
    <property type="component" value="Unassembled WGS sequence"/>
</dbReference>